<dbReference type="RefSeq" id="WP_180284869.1">
    <property type="nucleotide sequence ID" value="NZ_JABFDB010000024.1"/>
</dbReference>
<dbReference type="Pfam" id="PF10983">
    <property type="entry name" value="DUF2793"/>
    <property type="match status" value="1"/>
</dbReference>
<proteinExistence type="predicted"/>
<sequence>MSQYRVGSVTVTQGATTVTGSGTGWKTDRPVLPGHTFSLRQSGVTYTVAAVDSDTQLTLSAPYAGATAVAQAYVINRDFTPYYNIPYPGYGDIDTAELWKQAVLRIEQAIVEQDTGLNVIESRVATAPPATPSERVNYIVPAGATGIWAGQTNRIAVWDNDVWKFIEPREGWRVYVRDEAYVDYIFDDGAWRPGPQIGEAVIAAAAFRDEARAWATKTDGPVVDDEYSARHHAEQAATIVGTITDEAERAEAAAAAAASARDQAAAASTAAQTARTGAEAAAADATAQAGQAAQAKAATETIRDQTVAERAAAQAARAGIDADKTLTNAAKVAAESAASTATTKAGEATTAAATATTRAADASAARDKAQQWAERMDGPVEGAGYSARKHATDAADAATTATGAATTAGQKADAAAGSAASAAEGAGVATDKAAEASAASSAASAAALSSDTARAGAQQAEIAAETAAEGAAAALQAATNKATVATGAADTASNAATAASAAASNATDASANASTSAQSAAAAAQTAADHREAALDAKTGAEIARDAASATAANVGAIINKAQQWAEAQPNTEVEPGKFSSRHWAGAAESFADQAATIVGGNTWGVFSQGANYVAASNPSDRLELAGTRLLFGFNNITKTLSIINPVKFPKAGASASIGITALDNEYEFELTATGVTPGGYKQVVVDAYGRVTAGSNPTTLAGFGITDAWTKSEVDAALAQKAATSTTVTGTGLLTGGGSLAANRSITMADVAPNTVIGRTAAGSGAPSALAAPMVGVITAADAAAARTVLAAAPLASPALTGTPSAPTAAAGTNTAQIATTAFVRGEVAALVSSAPATLDTLNELAAALGNDPSFATTMTTALGQKSGLADNNSFTGANSFSGANTFSGATTFHQTINANAGLSRSTPAGPASWMQQDGTGRSHWYWGTAGGTSPTFATPGEDASALTLHVTGDGNGGSLFHRSASGVGKNAGDPIVWTTTLSVDLNRLTYKNNTVWHAGNDGSGSGLDADLLDGVQLSALPQLAAQNTYTGTASFTWGEFGTPTIWLKGNHQHIRLGDHTVLQGWPGNGLNGGRLTYNIEHKGTVGDTRIADAPASMFMVNADGFHLRRVGTGTAGITITGYDQSIDLTSAGFAFSGAMMSVKATTPTAAALHLEQSNAADGYRLTPNANGGFLQILRYAAGAETEALRIDPNRNLVVTANALVGTTRFGNIEVGASGGAHLRFRQNGADDVVDVVTHKSGVRHSVSATFDQNGHLVLPLSDASIKFSDGTSVTAGAGALKVNGNPVWHSGNFNPADPLVINGGSSLTLNGPSNCAVEIGRTDGNASTPHIDFHSGTTPTDFDARILASGGNGIMSGGTLEYFAGQHVFTGSVIVTSINIDGPAYQTTTSRIETGAATTLTNRSIQRYTVNTSTTLTLPSVVLAENQVLTLVIDLKMDAEGNRIVAWATSSGESIEWDGGTAPSLNSTPNMITKFVFIRQQGENVWSGGLYWRSGIPQFGSTSQTGWTINSTTNATQSFTVMHACIAKIKMWGGGGAARFGVAGGAGGYTYAETTLAPGDVLTYAAGGCALGTDAGLSGSGLGDGGRGSGGRGCGGGGARSEIFLNGTLIAAAGGGGGAGNDRGGAGGGSNAQANGSGTASGGGPAGGGTAWSGDGDHINASDGNGGGGPNITPGGGGGGGGYWGGASGGNTQGQPPYGGAGGSGYVHPTLTASNRITLVGDSAVPGNATDPDRDGAGSGGNGPNNALGTNGRVLIRFWT</sequence>
<gene>
    <name evidence="2" type="ORF">HND93_25560</name>
</gene>
<evidence type="ECO:0000313" key="3">
    <source>
        <dbReference type="Proteomes" id="UP000584642"/>
    </source>
</evidence>
<keyword evidence="3" id="KW-1185">Reference proteome</keyword>
<reference evidence="2 3" key="1">
    <citation type="submission" date="2020-05" db="EMBL/GenBank/DDBJ databases">
        <title>Azospirillum oleiclasticum sp. nov, a nitrogen-fixing and heavy crude oil-emulsifying bacterium isolated from the crude oil of Yumen Oilfield.</title>
        <authorList>
            <person name="Wu D."/>
            <person name="Cai M."/>
            <person name="Zhang X."/>
        </authorList>
    </citation>
    <scope>NUCLEOTIDE SEQUENCE [LARGE SCALE GENOMIC DNA]</scope>
    <source>
        <strain evidence="2 3">ROY-1-1-2</strain>
    </source>
</reference>
<dbReference type="Proteomes" id="UP000584642">
    <property type="component" value="Unassembled WGS sequence"/>
</dbReference>
<evidence type="ECO:0000313" key="2">
    <source>
        <dbReference type="EMBL" id="NYZ23089.1"/>
    </source>
</evidence>
<name>A0ABX2TJ33_9PROT</name>
<dbReference type="EMBL" id="JABFDB010000024">
    <property type="protein sequence ID" value="NYZ23089.1"/>
    <property type="molecule type" value="Genomic_DNA"/>
</dbReference>
<feature type="region of interest" description="Disordered" evidence="1">
    <location>
        <begin position="1626"/>
        <end position="1707"/>
    </location>
</feature>
<feature type="region of interest" description="Disordered" evidence="1">
    <location>
        <begin position="1724"/>
        <end position="1753"/>
    </location>
</feature>
<dbReference type="InterPro" id="IPR021251">
    <property type="entry name" value="DUF2793"/>
</dbReference>
<accession>A0ABX2TJ33</accession>
<comment type="caution">
    <text evidence="2">The sequence shown here is derived from an EMBL/GenBank/DDBJ whole genome shotgun (WGS) entry which is preliminary data.</text>
</comment>
<protein>
    <submittedName>
        <fullName evidence="2">DUF2793 domain-containing protein</fullName>
    </submittedName>
</protein>
<organism evidence="2 3">
    <name type="scientific">Azospirillum oleiclasticum</name>
    <dbReference type="NCBI Taxonomy" id="2735135"/>
    <lineage>
        <taxon>Bacteria</taxon>
        <taxon>Pseudomonadati</taxon>
        <taxon>Pseudomonadota</taxon>
        <taxon>Alphaproteobacteria</taxon>
        <taxon>Rhodospirillales</taxon>
        <taxon>Azospirillaceae</taxon>
        <taxon>Azospirillum</taxon>
    </lineage>
</organism>
<evidence type="ECO:0000256" key="1">
    <source>
        <dbReference type="SAM" id="MobiDB-lite"/>
    </source>
</evidence>
<feature type="compositionally biased region" description="Gly residues" evidence="1">
    <location>
        <begin position="1641"/>
        <end position="1653"/>
    </location>
</feature>
<feature type="compositionally biased region" description="Gly residues" evidence="1">
    <location>
        <begin position="1666"/>
        <end position="1707"/>
    </location>
</feature>